<dbReference type="Pfam" id="PF01095">
    <property type="entry name" value="Pectinesterase"/>
    <property type="match status" value="1"/>
</dbReference>
<dbReference type="Gene3D" id="2.160.20.10">
    <property type="entry name" value="Single-stranded right-handed beta-helix, Pectin lyase-like"/>
    <property type="match status" value="1"/>
</dbReference>
<comment type="subcellular location">
    <subcellularLocation>
        <location evidence="1">Secreted</location>
    </subcellularLocation>
</comment>
<keyword evidence="8 11" id="KW-0063">Aspartyl esterase</keyword>
<dbReference type="GO" id="GO:0042545">
    <property type="term" value="P:cell wall modification"/>
    <property type="evidence" value="ECO:0007669"/>
    <property type="project" value="UniProtKB-UniRule"/>
</dbReference>
<dbReference type="GO" id="GO:0045490">
    <property type="term" value="P:pectin catabolic process"/>
    <property type="evidence" value="ECO:0007669"/>
    <property type="project" value="UniProtKB-UniRule"/>
</dbReference>
<dbReference type="PANTHER" id="PTHR31321">
    <property type="entry name" value="ACYL-COA THIOESTER HYDROLASE YBHC-RELATED"/>
    <property type="match status" value="1"/>
</dbReference>
<feature type="domain" description="Pectinesterase catalytic" evidence="12">
    <location>
        <begin position="47"/>
        <end position="313"/>
    </location>
</feature>
<keyword evidence="14" id="KW-1185">Reference proteome</keyword>
<evidence type="ECO:0000256" key="6">
    <source>
        <dbReference type="ARBA" id="ARBA00022729"/>
    </source>
</evidence>
<evidence type="ECO:0000256" key="3">
    <source>
        <dbReference type="ARBA" id="ARBA00008891"/>
    </source>
</evidence>
<dbReference type="GeneID" id="94345285"/>
<evidence type="ECO:0000313" key="13">
    <source>
        <dbReference type="EMBL" id="TDH66413.1"/>
    </source>
</evidence>
<evidence type="ECO:0000256" key="1">
    <source>
        <dbReference type="ARBA" id="ARBA00004613"/>
    </source>
</evidence>
<dbReference type="PANTHER" id="PTHR31321:SF57">
    <property type="entry name" value="PECTINESTERASE 53-RELATED"/>
    <property type="match status" value="1"/>
</dbReference>
<gene>
    <name evidence="13" type="ORF">CCR75_001511</name>
</gene>
<dbReference type="EMBL" id="SHOA02000203">
    <property type="protein sequence ID" value="TDH66413.1"/>
    <property type="molecule type" value="Genomic_DNA"/>
</dbReference>
<dbReference type="AlphaFoldDB" id="A0A976FGX9"/>
<evidence type="ECO:0000256" key="7">
    <source>
        <dbReference type="ARBA" id="ARBA00022801"/>
    </source>
</evidence>
<name>A0A976FGX9_BRELC</name>
<comment type="catalytic activity">
    <reaction evidence="9 11">
        <text>[(1-&gt;4)-alpha-D-galacturonosyl methyl ester](n) + n H2O = [(1-&gt;4)-alpha-D-galacturonosyl](n) + n methanol + n H(+)</text>
        <dbReference type="Rhea" id="RHEA:22380"/>
        <dbReference type="Rhea" id="RHEA-COMP:14570"/>
        <dbReference type="Rhea" id="RHEA-COMP:14573"/>
        <dbReference type="ChEBI" id="CHEBI:15377"/>
        <dbReference type="ChEBI" id="CHEBI:15378"/>
        <dbReference type="ChEBI" id="CHEBI:17790"/>
        <dbReference type="ChEBI" id="CHEBI:140522"/>
        <dbReference type="ChEBI" id="CHEBI:140523"/>
        <dbReference type="EC" id="3.1.1.11"/>
    </reaction>
</comment>
<keyword evidence="6 11" id="KW-0732">Signal</keyword>
<dbReference type="InterPro" id="IPR000070">
    <property type="entry name" value="Pectinesterase_cat"/>
</dbReference>
<dbReference type="GO" id="GO:0030599">
    <property type="term" value="F:pectinesterase activity"/>
    <property type="evidence" value="ECO:0007669"/>
    <property type="project" value="UniProtKB-UniRule"/>
</dbReference>
<comment type="pathway">
    <text evidence="2 11">Glycan metabolism; pectin degradation; 2-dehydro-3-deoxy-D-gluconate from pectin: step 1/5.</text>
</comment>
<dbReference type="EC" id="3.1.1.11" evidence="4 11"/>
<dbReference type="OrthoDB" id="2019149at2759"/>
<dbReference type="RefSeq" id="XP_067815912.1">
    <property type="nucleotide sequence ID" value="XM_067959614.1"/>
</dbReference>
<evidence type="ECO:0000256" key="11">
    <source>
        <dbReference type="RuleBase" id="RU000589"/>
    </source>
</evidence>
<evidence type="ECO:0000256" key="5">
    <source>
        <dbReference type="ARBA" id="ARBA00022525"/>
    </source>
</evidence>
<evidence type="ECO:0000256" key="9">
    <source>
        <dbReference type="ARBA" id="ARBA00047928"/>
    </source>
</evidence>
<dbReference type="SUPFAM" id="SSF51126">
    <property type="entry name" value="Pectin lyase-like"/>
    <property type="match status" value="1"/>
</dbReference>
<dbReference type="FunFam" id="2.160.20.10:FF:000014">
    <property type="entry name" value="Pectinesterase"/>
    <property type="match status" value="1"/>
</dbReference>
<dbReference type="Proteomes" id="UP000294530">
    <property type="component" value="Unassembled WGS sequence"/>
</dbReference>
<dbReference type="InterPro" id="IPR011050">
    <property type="entry name" value="Pectin_lyase_fold/virulence"/>
</dbReference>
<comment type="similarity">
    <text evidence="3">Belongs to the pectinesterase family.</text>
</comment>
<dbReference type="PROSITE" id="PS00503">
    <property type="entry name" value="PECTINESTERASE_2"/>
    <property type="match status" value="1"/>
</dbReference>
<evidence type="ECO:0000313" key="14">
    <source>
        <dbReference type="Proteomes" id="UP000294530"/>
    </source>
</evidence>
<feature type="signal peptide" evidence="11">
    <location>
        <begin position="1"/>
        <end position="20"/>
    </location>
</feature>
<evidence type="ECO:0000259" key="12">
    <source>
        <dbReference type="Pfam" id="PF01095"/>
    </source>
</evidence>
<keyword evidence="7 11" id="KW-0378">Hydrolase</keyword>
<proteinExistence type="inferred from homology"/>
<dbReference type="KEGG" id="blac:94345285"/>
<sequence>MRLFAYSLAVCVTLLLSTYGKDCKDSPNARTEPPPGAVVVDRTGKYEGSVKTIKLGVDQLKASSSPQSLFIFPGDYNEQIFIRDHVKSLSIQGYTCDTTDYKHNQVTITHSKAQKDLASDVEDNRNFLTSTLGIESASAKVYNLNVANTAGQMKKDGQAVAISSYGKSQGFYACSIRGYQDTLFAHKGRQLYVKSHISGAVDFVFGQNAVAWFESCTIESIGKGWITANGNTKPENENGYIFNNCQVRGTGPTFFGRPWNPYARVVFQKCHLGSHIDPKGWSPWRVSLDKVTFAEYGNTGPGSKTDQRVPFSTQLDKAKDIKEVLGDGYMDEWFVDPLFQK</sequence>
<accession>A0A976FGX9</accession>
<evidence type="ECO:0000256" key="2">
    <source>
        <dbReference type="ARBA" id="ARBA00005184"/>
    </source>
</evidence>
<evidence type="ECO:0000256" key="8">
    <source>
        <dbReference type="ARBA" id="ARBA00023085"/>
    </source>
</evidence>
<evidence type="ECO:0000256" key="4">
    <source>
        <dbReference type="ARBA" id="ARBA00013229"/>
    </source>
</evidence>
<comment type="caution">
    <text evidence="13">The sequence shown here is derived from an EMBL/GenBank/DDBJ whole genome shotgun (WGS) entry which is preliminary data.</text>
</comment>
<protein>
    <recommendedName>
        <fullName evidence="4 11">Pectinesterase</fullName>
        <ecNumber evidence="4 11">3.1.1.11</ecNumber>
    </recommendedName>
</protein>
<reference evidence="13 14" key="1">
    <citation type="journal article" date="2021" name="Genome Biol.">
        <title>AFLAP: assembly-free linkage analysis pipeline using k-mers from genome sequencing data.</title>
        <authorList>
            <person name="Fletcher K."/>
            <person name="Zhang L."/>
            <person name="Gil J."/>
            <person name="Han R."/>
            <person name="Cavanaugh K."/>
            <person name="Michelmore R."/>
        </authorList>
    </citation>
    <scope>NUCLEOTIDE SEQUENCE [LARGE SCALE GENOMIC DNA]</scope>
    <source>
        <strain evidence="13 14">SF5</strain>
    </source>
</reference>
<dbReference type="GO" id="GO:0005576">
    <property type="term" value="C:extracellular region"/>
    <property type="evidence" value="ECO:0007669"/>
    <property type="project" value="UniProtKB-SubCell"/>
</dbReference>
<organism evidence="13 14">
    <name type="scientific">Bremia lactucae</name>
    <name type="common">Lettuce downy mildew</name>
    <dbReference type="NCBI Taxonomy" id="4779"/>
    <lineage>
        <taxon>Eukaryota</taxon>
        <taxon>Sar</taxon>
        <taxon>Stramenopiles</taxon>
        <taxon>Oomycota</taxon>
        <taxon>Peronosporomycetes</taxon>
        <taxon>Peronosporales</taxon>
        <taxon>Peronosporaceae</taxon>
        <taxon>Bremia</taxon>
    </lineage>
</organism>
<feature type="active site" evidence="10">
    <location>
        <position position="202"/>
    </location>
</feature>
<evidence type="ECO:0000256" key="10">
    <source>
        <dbReference type="PROSITE-ProRule" id="PRU10040"/>
    </source>
</evidence>
<dbReference type="InterPro" id="IPR012334">
    <property type="entry name" value="Pectin_lyas_fold"/>
</dbReference>
<dbReference type="InterPro" id="IPR033131">
    <property type="entry name" value="Pectinesterase_Asp_AS"/>
</dbReference>
<keyword evidence="5" id="KW-0964">Secreted</keyword>
<feature type="chain" id="PRO_5038155949" description="Pectinesterase" evidence="11">
    <location>
        <begin position="21"/>
        <end position="341"/>
    </location>
</feature>